<dbReference type="EMBL" id="CP014873">
    <property type="protein sequence ID" value="ANK63390.1"/>
    <property type="molecule type" value="Genomic_DNA"/>
</dbReference>
<keyword evidence="2" id="KW-1185">Reference proteome</keyword>
<evidence type="ECO:0000313" key="1">
    <source>
        <dbReference type="EMBL" id="ANK63390.1"/>
    </source>
</evidence>
<gene>
    <name evidence="1" type="ORF">AYR53_11775</name>
</gene>
<dbReference type="Proteomes" id="UP000078582">
    <property type="component" value="Chromosome"/>
</dbReference>
<proteinExistence type="predicted"/>
<accession>A0A192H4T3</accession>
<evidence type="ECO:0000313" key="2">
    <source>
        <dbReference type="Proteomes" id="UP000078582"/>
    </source>
</evidence>
<reference evidence="1 2" key="1">
    <citation type="submission" date="2016-03" db="EMBL/GenBank/DDBJ databases">
        <title>Pediococcus and Lactobacillus from brewery environment - whole genome sequencing and assembly.</title>
        <authorList>
            <person name="Behr J."/>
            <person name="Geissler A.J."/>
            <person name="Vogel R.F."/>
        </authorList>
    </citation>
    <scope>NUCLEOTIDE SEQUENCE [LARGE SCALE GENOMIC DNA]</scope>
    <source>
        <strain evidence="1 2">TMW 1.1989</strain>
    </source>
</reference>
<name>A0A192H4T3_9LACO</name>
<protein>
    <submittedName>
        <fullName evidence="1">Uncharacterized protein</fullName>
    </submittedName>
</protein>
<dbReference type="RefSeq" id="WP_068280128.1">
    <property type="nucleotide sequence ID" value="NZ_CP014873.1"/>
</dbReference>
<dbReference type="GeneID" id="42982939"/>
<organism evidence="1 2">
    <name type="scientific">Loigolactobacillus backii</name>
    <dbReference type="NCBI Taxonomy" id="375175"/>
    <lineage>
        <taxon>Bacteria</taxon>
        <taxon>Bacillati</taxon>
        <taxon>Bacillota</taxon>
        <taxon>Bacilli</taxon>
        <taxon>Lactobacillales</taxon>
        <taxon>Lactobacillaceae</taxon>
        <taxon>Loigolactobacillus</taxon>
    </lineage>
</organism>
<dbReference type="AlphaFoldDB" id="A0A192H4T3"/>
<dbReference type="STRING" id="375175.AYR53_11775"/>
<sequence>MSECEYCKFRDEHACSSQRNMYKEADFEDKHLRFIAVRLMRQDSGYELTVNIASPDVFYRRGIAINYCPMCGRKLEED</sequence>
<dbReference type="OrthoDB" id="2329897at2"/>